<dbReference type="AlphaFoldDB" id="A0A8B9NS75"/>
<sequence length="124" mass="13312">MKQHSSKLGCPLELPPAVCSRGQHSPEEAGGMMDDPALSLEAACLRVAPGGTWRTTQLPLSMPCVAGAHLPFVLAFETAGLHRRQIWPLSCKSALGKPSSDHSVRLLVGGRLLTIVYWLMLCPV</sequence>
<name>A0A8B9NS75_9AVES</name>
<evidence type="ECO:0000313" key="2">
    <source>
        <dbReference type="Proteomes" id="UP000694541"/>
    </source>
</evidence>
<protein>
    <submittedName>
        <fullName evidence="1">Uncharacterized protein</fullName>
    </submittedName>
</protein>
<accession>A0A8B9NS75</accession>
<reference evidence="1" key="1">
    <citation type="submission" date="2025-08" db="UniProtKB">
        <authorList>
            <consortium name="Ensembl"/>
        </authorList>
    </citation>
    <scope>IDENTIFICATION</scope>
</reference>
<keyword evidence="2" id="KW-1185">Reference proteome</keyword>
<dbReference type="Proteomes" id="UP000694541">
    <property type="component" value="Unplaced"/>
</dbReference>
<proteinExistence type="predicted"/>
<dbReference type="Ensembl" id="ENSANIT00000026877.1">
    <property type="protein sequence ID" value="ENSANIP00000026020.1"/>
    <property type="gene ID" value="ENSANIG00000017489.1"/>
</dbReference>
<evidence type="ECO:0000313" key="1">
    <source>
        <dbReference type="Ensembl" id="ENSANIP00000026020.1"/>
    </source>
</evidence>
<organism evidence="1 2">
    <name type="scientific">Accipiter nisus</name>
    <name type="common">Eurasian sparrowhawk</name>
    <dbReference type="NCBI Taxonomy" id="211598"/>
    <lineage>
        <taxon>Eukaryota</taxon>
        <taxon>Metazoa</taxon>
        <taxon>Chordata</taxon>
        <taxon>Craniata</taxon>
        <taxon>Vertebrata</taxon>
        <taxon>Euteleostomi</taxon>
        <taxon>Archelosauria</taxon>
        <taxon>Archosauria</taxon>
        <taxon>Dinosauria</taxon>
        <taxon>Saurischia</taxon>
        <taxon>Theropoda</taxon>
        <taxon>Coelurosauria</taxon>
        <taxon>Aves</taxon>
        <taxon>Neognathae</taxon>
        <taxon>Neoaves</taxon>
        <taxon>Telluraves</taxon>
        <taxon>Accipitrimorphae</taxon>
        <taxon>Accipitriformes</taxon>
        <taxon>Accipitridae</taxon>
        <taxon>Accipitrinae</taxon>
        <taxon>Accipiter</taxon>
    </lineage>
</organism>
<reference evidence="1" key="2">
    <citation type="submission" date="2025-09" db="UniProtKB">
        <authorList>
            <consortium name="Ensembl"/>
        </authorList>
    </citation>
    <scope>IDENTIFICATION</scope>
</reference>